<evidence type="ECO:0000313" key="2">
    <source>
        <dbReference type="Proteomes" id="UP000235371"/>
    </source>
</evidence>
<dbReference type="RefSeq" id="XP_024737679.1">
    <property type="nucleotide sequence ID" value="XM_024872417.1"/>
</dbReference>
<reference evidence="1 2" key="1">
    <citation type="submission" date="2016-04" db="EMBL/GenBank/DDBJ databases">
        <title>A degradative enzymes factory behind the ericoid mycorrhizal symbiosis.</title>
        <authorList>
            <consortium name="DOE Joint Genome Institute"/>
            <person name="Martino E."/>
            <person name="Morin E."/>
            <person name="Grelet G."/>
            <person name="Kuo A."/>
            <person name="Kohler A."/>
            <person name="Daghino S."/>
            <person name="Barry K."/>
            <person name="Choi C."/>
            <person name="Cichocki N."/>
            <person name="Clum A."/>
            <person name="Copeland A."/>
            <person name="Hainaut M."/>
            <person name="Haridas S."/>
            <person name="Labutti K."/>
            <person name="Lindquist E."/>
            <person name="Lipzen A."/>
            <person name="Khouja H.-R."/>
            <person name="Murat C."/>
            <person name="Ohm R."/>
            <person name="Olson A."/>
            <person name="Spatafora J."/>
            <person name="Veneault-Fourrey C."/>
            <person name="Henrissat B."/>
            <person name="Grigoriev I."/>
            <person name="Martin F."/>
            <person name="Perotto S."/>
        </authorList>
    </citation>
    <scope>NUCLEOTIDE SEQUENCE [LARGE SCALE GENOMIC DNA]</scope>
    <source>
        <strain evidence="1 2">E</strain>
    </source>
</reference>
<keyword evidence="2" id="KW-1185">Reference proteome</keyword>
<dbReference type="EMBL" id="KZ613788">
    <property type="protein sequence ID" value="PMD60775.1"/>
    <property type="molecule type" value="Genomic_DNA"/>
</dbReference>
<sequence>MAIETEGNVIHLLRAGSGKILQYRKLPEDFFLSFCLKLRSVDIRFGGFFGSGAVVRTWRAVGGWKNFSSKSQSSVKIAVLQGKHSLFGRAVVNPESEVVLARWTGSLG</sequence>
<gene>
    <name evidence="1" type="ORF">K444DRAFT_388726</name>
</gene>
<proteinExistence type="predicted"/>
<accession>A0A2J6TCM0</accession>
<protein>
    <submittedName>
        <fullName evidence="1">Uncharacterized protein</fullName>
    </submittedName>
</protein>
<dbReference type="Proteomes" id="UP000235371">
    <property type="component" value="Unassembled WGS sequence"/>
</dbReference>
<name>A0A2J6TCM0_9HELO</name>
<dbReference type="InParanoid" id="A0A2J6TCM0"/>
<dbReference type="AlphaFoldDB" id="A0A2J6TCM0"/>
<evidence type="ECO:0000313" key="1">
    <source>
        <dbReference type="EMBL" id="PMD60775.1"/>
    </source>
</evidence>
<dbReference type="GeneID" id="36580498"/>
<organism evidence="1 2">
    <name type="scientific">Hyaloscypha bicolor E</name>
    <dbReference type="NCBI Taxonomy" id="1095630"/>
    <lineage>
        <taxon>Eukaryota</taxon>
        <taxon>Fungi</taxon>
        <taxon>Dikarya</taxon>
        <taxon>Ascomycota</taxon>
        <taxon>Pezizomycotina</taxon>
        <taxon>Leotiomycetes</taxon>
        <taxon>Helotiales</taxon>
        <taxon>Hyaloscyphaceae</taxon>
        <taxon>Hyaloscypha</taxon>
        <taxon>Hyaloscypha bicolor</taxon>
    </lineage>
</organism>